<gene>
    <name evidence="8" type="ORF">ABOD76_16555</name>
</gene>
<evidence type="ECO:0000259" key="7">
    <source>
        <dbReference type="Pfam" id="PF00892"/>
    </source>
</evidence>
<evidence type="ECO:0000256" key="3">
    <source>
        <dbReference type="ARBA" id="ARBA00022692"/>
    </source>
</evidence>
<feature type="domain" description="EamA" evidence="7">
    <location>
        <begin position="23"/>
        <end position="139"/>
    </location>
</feature>
<feature type="transmembrane region" description="Helical" evidence="6">
    <location>
        <begin position="77"/>
        <end position="97"/>
    </location>
</feature>
<protein>
    <submittedName>
        <fullName evidence="8">DMT family transporter</fullName>
    </submittedName>
</protein>
<dbReference type="InterPro" id="IPR051258">
    <property type="entry name" value="Diverse_Substrate_Transporter"/>
</dbReference>
<keyword evidence="3 6" id="KW-0812">Transmembrane</keyword>
<organism evidence="8">
    <name type="scientific">Deinococcus sonorensis KR-87</name>
    <dbReference type="NCBI Taxonomy" id="694439"/>
    <lineage>
        <taxon>Bacteria</taxon>
        <taxon>Thermotogati</taxon>
        <taxon>Deinococcota</taxon>
        <taxon>Deinococci</taxon>
        <taxon>Deinococcales</taxon>
        <taxon>Deinococcaceae</taxon>
        <taxon>Deinococcus</taxon>
    </lineage>
</organism>
<evidence type="ECO:0000256" key="2">
    <source>
        <dbReference type="ARBA" id="ARBA00022475"/>
    </source>
</evidence>
<dbReference type="Pfam" id="PF00892">
    <property type="entry name" value="EamA"/>
    <property type="match status" value="2"/>
</dbReference>
<evidence type="ECO:0000313" key="8">
    <source>
        <dbReference type="EMBL" id="XBV85038.1"/>
    </source>
</evidence>
<dbReference type="KEGG" id="dsc:ABOD76_16555"/>
<dbReference type="AlphaFoldDB" id="A0AAU7U989"/>
<feature type="transmembrane region" description="Helical" evidence="6">
    <location>
        <begin position="128"/>
        <end position="147"/>
    </location>
</feature>
<feature type="transmembrane region" description="Helical" evidence="6">
    <location>
        <begin position="184"/>
        <end position="202"/>
    </location>
</feature>
<dbReference type="InterPro" id="IPR000620">
    <property type="entry name" value="EamA_dom"/>
</dbReference>
<dbReference type="SUPFAM" id="SSF103481">
    <property type="entry name" value="Multidrug resistance efflux transporter EmrE"/>
    <property type="match status" value="2"/>
</dbReference>
<comment type="subcellular location">
    <subcellularLocation>
        <location evidence="1">Cell membrane</location>
        <topology evidence="1">Multi-pass membrane protein</topology>
    </subcellularLocation>
</comment>
<sequence length="304" mass="31440">MPGLPTTSSRSPRSLTLPPVPSLLLAAVSIQGGAALAKTLFPLLGPMAVTSLRVLFAALILGVVWRPRLQHLHRTHWRALLPYGVALGLMNLSYYLALQRIPLGLTVTLEFVGPLGVAVLSSRRAQDFAWVALAAAGLLLIVPWPGHTSGLDLLGVLLALFAGVCWAGYILAGQRVAQRFPGPQGVAVGMGLAALVTLPFGLVSGSASGAWSHLSLGVLATAVGVAVLSSALPYSLEMGALRVLPARVFGVLMSLEPALAAVIGLVFLGEQLRGLQWVAIVCVMAASAGVTLSARPSTPPPVEV</sequence>
<feature type="transmembrane region" description="Helical" evidence="6">
    <location>
        <begin position="153"/>
        <end position="172"/>
    </location>
</feature>
<dbReference type="RefSeq" id="WP_350243075.1">
    <property type="nucleotide sequence ID" value="NZ_CP158299.1"/>
</dbReference>
<feature type="transmembrane region" description="Helical" evidence="6">
    <location>
        <begin position="214"/>
        <end position="236"/>
    </location>
</feature>
<evidence type="ECO:0000256" key="5">
    <source>
        <dbReference type="ARBA" id="ARBA00023136"/>
    </source>
</evidence>
<evidence type="ECO:0000256" key="6">
    <source>
        <dbReference type="SAM" id="Phobius"/>
    </source>
</evidence>
<feature type="transmembrane region" description="Helical" evidence="6">
    <location>
        <begin position="47"/>
        <end position="65"/>
    </location>
</feature>
<keyword evidence="4 6" id="KW-1133">Transmembrane helix</keyword>
<feature type="domain" description="EamA" evidence="7">
    <location>
        <begin position="154"/>
        <end position="291"/>
    </location>
</feature>
<accession>A0AAU7U989</accession>
<keyword evidence="5 6" id="KW-0472">Membrane</keyword>
<dbReference type="GO" id="GO:0005886">
    <property type="term" value="C:plasma membrane"/>
    <property type="evidence" value="ECO:0007669"/>
    <property type="project" value="UniProtKB-SubCell"/>
</dbReference>
<evidence type="ECO:0000256" key="4">
    <source>
        <dbReference type="ARBA" id="ARBA00022989"/>
    </source>
</evidence>
<reference evidence="8" key="1">
    <citation type="submission" date="2024-06" db="EMBL/GenBank/DDBJ databases">
        <title>Draft Genome Sequence of Deinococcus sonorensis Type Strain KR-87, a Biofilm Producing Representative of the Genus Deinococcus.</title>
        <authorList>
            <person name="Boren L.S."/>
            <person name="Grosso R.A."/>
            <person name="Hugenberg-Cox A.N."/>
            <person name="Hill J.T.E."/>
            <person name="Albert C.M."/>
            <person name="Tuohy J.M."/>
        </authorList>
    </citation>
    <scope>NUCLEOTIDE SEQUENCE</scope>
    <source>
        <strain evidence="8">KR-87</strain>
    </source>
</reference>
<dbReference type="EMBL" id="CP158299">
    <property type="protein sequence ID" value="XBV85038.1"/>
    <property type="molecule type" value="Genomic_DNA"/>
</dbReference>
<dbReference type="InterPro" id="IPR037185">
    <property type="entry name" value="EmrE-like"/>
</dbReference>
<keyword evidence="2" id="KW-1003">Cell membrane</keyword>
<name>A0AAU7U989_9DEIO</name>
<dbReference type="PANTHER" id="PTHR42920:SF5">
    <property type="entry name" value="EAMA DOMAIN-CONTAINING PROTEIN"/>
    <property type="match status" value="1"/>
</dbReference>
<dbReference type="PANTHER" id="PTHR42920">
    <property type="entry name" value="OS03G0707200 PROTEIN-RELATED"/>
    <property type="match status" value="1"/>
</dbReference>
<feature type="transmembrane region" description="Helical" evidence="6">
    <location>
        <begin position="274"/>
        <end position="294"/>
    </location>
</feature>
<feature type="transmembrane region" description="Helical" evidence="6">
    <location>
        <begin position="248"/>
        <end position="268"/>
    </location>
</feature>
<evidence type="ECO:0000256" key="1">
    <source>
        <dbReference type="ARBA" id="ARBA00004651"/>
    </source>
</evidence>
<proteinExistence type="predicted"/>